<dbReference type="InterPro" id="IPR008929">
    <property type="entry name" value="Chondroitin_lyas"/>
</dbReference>
<keyword evidence="5" id="KW-1185">Reference proteome</keyword>
<keyword evidence="1" id="KW-0732">Signal</keyword>
<evidence type="ECO:0000256" key="1">
    <source>
        <dbReference type="ARBA" id="ARBA00022729"/>
    </source>
</evidence>
<dbReference type="Gene3D" id="1.50.10.100">
    <property type="entry name" value="Chondroitin AC/alginate lyase"/>
    <property type="match status" value="1"/>
</dbReference>
<keyword evidence="2 4" id="KW-0456">Lyase</keyword>
<dbReference type="GO" id="GO:0016829">
    <property type="term" value="F:lyase activity"/>
    <property type="evidence" value="ECO:0007669"/>
    <property type="project" value="UniProtKB-KW"/>
</dbReference>
<name>A0ABW4X318_9BACT</name>
<evidence type="ECO:0000313" key="5">
    <source>
        <dbReference type="Proteomes" id="UP001597369"/>
    </source>
</evidence>
<organism evidence="4 5">
    <name type="scientific">Pontibacter silvestris</name>
    <dbReference type="NCBI Taxonomy" id="2305183"/>
    <lineage>
        <taxon>Bacteria</taxon>
        <taxon>Pseudomonadati</taxon>
        <taxon>Bacteroidota</taxon>
        <taxon>Cytophagia</taxon>
        <taxon>Cytophagales</taxon>
        <taxon>Hymenobacteraceae</taxon>
        <taxon>Pontibacter</taxon>
    </lineage>
</organism>
<gene>
    <name evidence="4" type="ORF">ACFSKU_18775</name>
</gene>
<evidence type="ECO:0000259" key="3">
    <source>
        <dbReference type="Pfam" id="PF05426"/>
    </source>
</evidence>
<dbReference type="InterPro" id="IPR008397">
    <property type="entry name" value="Alginate_lyase_dom"/>
</dbReference>
<dbReference type="RefSeq" id="WP_229957645.1">
    <property type="nucleotide sequence ID" value="NZ_JAJJWI010000001.1"/>
</dbReference>
<reference evidence="5" key="1">
    <citation type="journal article" date="2019" name="Int. J. Syst. Evol. Microbiol.">
        <title>The Global Catalogue of Microorganisms (GCM) 10K type strain sequencing project: providing services to taxonomists for standard genome sequencing and annotation.</title>
        <authorList>
            <consortium name="The Broad Institute Genomics Platform"/>
            <consortium name="The Broad Institute Genome Sequencing Center for Infectious Disease"/>
            <person name="Wu L."/>
            <person name="Ma J."/>
        </authorList>
    </citation>
    <scope>NUCLEOTIDE SEQUENCE [LARGE SCALE GENOMIC DNA]</scope>
    <source>
        <strain evidence="5">JCM 16545</strain>
    </source>
</reference>
<sequence length="489" mass="54979">MIFLLLLLLCFCNQKENRQGSDKTAEQQTNAIHIADTVHFKKPDGYLGLHYTRDELAVWRQRAKKGPYKSFGDAGINTPGDWDRIQKQADQFLLNPSAEVWEGPEGQGKSPMTVGIKLRDAAFVYLIKQDTIYSNAVRKALLSSASKQGNNPSSWPRFGDTNGWGTAEWLTRLLFAYDYTKETIPTSDRETLEDWFRKAATVMANNVHDDIYQNFPGRLSGDYSHLGSVAESGETKSTYTHINPDGSKGNMVPRLSIWHNNRRSQQILFAGLTGVFLNDPNLIHHAKTYYKEFFRYSVFPDGTQGEYYRNEPDYPQKGTIYTTVSMQAMAALADVMARVGDTELYNYSTSEGMHGTEGGKKSLRMAFESYLHLVDGSKKIYAISVKPEHLINNTSTSKKQHWVHDIYAAVPNLYWQSSYIQHVYTRKASGTVSYPKPGGNIKLASAGPIAVPWGGTAALYPGVLFMFGQMEGKVWPYPESNPHKKLSSN</sequence>
<dbReference type="Pfam" id="PF05426">
    <property type="entry name" value="Alginate_lyase"/>
    <property type="match status" value="1"/>
</dbReference>
<protein>
    <submittedName>
        <fullName evidence="4">Alginate lyase family protein</fullName>
    </submittedName>
</protein>
<accession>A0ABW4X318</accession>
<evidence type="ECO:0000313" key="4">
    <source>
        <dbReference type="EMBL" id="MFD2068941.1"/>
    </source>
</evidence>
<feature type="domain" description="Alginate lyase" evidence="3">
    <location>
        <begin position="257"/>
        <end position="352"/>
    </location>
</feature>
<dbReference type="Proteomes" id="UP001597369">
    <property type="component" value="Unassembled WGS sequence"/>
</dbReference>
<dbReference type="SUPFAM" id="SSF48230">
    <property type="entry name" value="Chondroitin AC/alginate lyase"/>
    <property type="match status" value="1"/>
</dbReference>
<evidence type="ECO:0000256" key="2">
    <source>
        <dbReference type="ARBA" id="ARBA00023239"/>
    </source>
</evidence>
<comment type="caution">
    <text evidence="4">The sequence shown here is derived from an EMBL/GenBank/DDBJ whole genome shotgun (WGS) entry which is preliminary data.</text>
</comment>
<proteinExistence type="predicted"/>
<dbReference type="EMBL" id="JBHUHV010000058">
    <property type="protein sequence ID" value="MFD2068941.1"/>
    <property type="molecule type" value="Genomic_DNA"/>
</dbReference>